<reference evidence="1 2" key="1">
    <citation type="submission" date="2019-09" db="EMBL/GenBank/DDBJ databases">
        <title>Whole genome sequencing of Microbacterium maritypicum.</title>
        <authorList>
            <person name="Lenchi N."/>
        </authorList>
    </citation>
    <scope>NUCLEOTIDE SEQUENCE [LARGE SCALE GENOMIC DNA]</scope>
    <source>
        <strain evidence="1 2">DSM 12512</strain>
    </source>
</reference>
<dbReference type="Proteomes" id="UP000436027">
    <property type="component" value="Unassembled WGS sequence"/>
</dbReference>
<dbReference type="AlphaFoldDB" id="A0AAD3X1G7"/>
<evidence type="ECO:0000313" key="1">
    <source>
        <dbReference type="EMBL" id="KAB1883642.1"/>
    </source>
</evidence>
<protein>
    <submittedName>
        <fullName evidence="1">Uncharacterized protein</fullName>
    </submittedName>
</protein>
<proteinExistence type="predicted"/>
<dbReference type="EMBL" id="WAAQ01000002">
    <property type="protein sequence ID" value="KAB1883642.1"/>
    <property type="molecule type" value="Genomic_DNA"/>
</dbReference>
<dbReference type="RefSeq" id="WP_151487010.1">
    <property type="nucleotide sequence ID" value="NZ_BAAAIN010000001.1"/>
</dbReference>
<evidence type="ECO:0000313" key="2">
    <source>
        <dbReference type="Proteomes" id="UP000436027"/>
    </source>
</evidence>
<sequence>MTNAAQELADILDGWRVVSKGNSIRTLRSLHADSPDEWRGQVRAFGLLHEVDSYLASAQLGGRNVDHYLRAYPQWAKALVAPDMLWSDAVTGSARGVVDQGSIDVLRALGDIMDSSQLSVSLSPEMTIDGLAAVDALLEALSDPSVHLREAERRYVYELIASVRRVFEESTVLGSVDLLGRVHELLGVMSLLAETLAKDPQTSKLAKKIKDAARRIVPYASFGAKVGAGTIGAAADLLQITTGG</sequence>
<name>A0AAD3X1G7_MICMQ</name>
<comment type="caution">
    <text evidence="1">The sequence shown here is derived from an EMBL/GenBank/DDBJ whole genome shotgun (WGS) entry which is preliminary data.</text>
</comment>
<accession>A0AAD3X1G7</accession>
<organism evidence="1 2">
    <name type="scientific">Microbacterium maritypicum</name>
    <name type="common">Microbacterium liquefaciens</name>
    <dbReference type="NCBI Taxonomy" id="33918"/>
    <lineage>
        <taxon>Bacteria</taxon>
        <taxon>Bacillati</taxon>
        <taxon>Actinomycetota</taxon>
        <taxon>Actinomycetes</taxon>
        <taxon>Micrococcales</taxon>
        <taxon>Microbacteriaceae</taxon>
        <taxon>Microbacterium</taxon>
    </lineage>
</organism>
<gene>
    <name evidence="1" type="ORF">F6W70_13680</name>
</gene>